<proteinExistence type="predicted"/>
<comment type="caution">
    <text evidence="1">The sequence shown here is derived from an EMBL/GenBank/DDBJ whole genome shotgun (WGS) entry which is preliminary data.</text>
</comment>
<reference evidence="1" key="1">
    <citation type="journal article" date="2021" name="Environ. Microbiol.">
        <title>Gene family expansions and transcriptome signatures uncover fungal adaptations to wood decay.</title>
        <authorList>
            <person name="Hage H."/>
            <person name="Miyauchi S."/>
            <person name="Viragh M."/>
            <person name="Drula E."/>
            <person name="Min B."/>
            <person name="Chaduli D."/>
            <person name="Navarro D."/>
            <person name="Favel A."/>
            <person name="Norest M."/>
            <person name="Lesage-Meessen L."/>
            <person name="Balint B."/>
            <person name="Merenyi Z."/>
            <person name="de Eugenio L."/>
            <person name="Morin E."/>
            <person name="Martinez A.T."/>
            <person name="Baldrian P."/>
            <person name="Stursova M."/>
            <person name="Martinez M.J."/>
            <person name="Novotny C."/>
            <person name="Magnuson J.K."/>
            <person name="Spatafora J.W."/>
            <person name="Maurice S."/>
            <person name="Pangilinan J."/>
            <person name="Andreopoulos W."/>
            <person name="LaButti K."/>
            <person name="Hundley H."/>
            <person name="Na H."/>
            <person name="Kuo A."/>
            <person name="Barry K."/>
            <person name="Lipzen A."/>
            <person name="Henrissat B."/>
            <person name="Riley R."/>
            <person name="Ahrendt S."/>
            <person name="Nagy L.G."/>
            <person name="Grigoriev I.V."/>
            <person name="Martin F."/>
            <person name="Rosso M.N."/>
        </authorList>
    </citation>
    <scope>NUCLEOTIDE SEQUENCE</scope>
    <source>
        <strain evidence="1">CBS 384.51</strain>
    </source>
</reference>
<protein>
    <submittedName>
        <fullName evidence="1">Uncharacterized protein</fullName>
    </submittedName>
</protein>
<gene>
    <name evidence="1" type="ORF">BDY19DRAFT_910728</name>
</gene>
<name>A0ACB8TMN5_9APHY</name>
<evidence type="ECO:0000313" key="2">
    <source>
        <dbReference type="Proteomes" id="UP001055072"/>
    </source>
</evidence>
<organism evidence="1 2">
    <name type="scientific">Irpex rosettiformis</name>
    <dbReference type="NCBI Taxonomy" id="378272"/>
    <lineage>
        <taxon>Eukaryota</taxon>
        <taxon>Fungi</taxon>
        <taxon>Dikarya</taxon>
        <taxon>Basidiomycota</taxon>
        <taxon>Agaricomycotina</taxon>
        <taxon>Agaricomycetes</taxon>
        <taxon>Polyporales</taxon>
        <taxon>Irpicaceae</taxon>
        <taxon>Irpex</taxon>
    </lineage>
</organism>
<sequence length="754" mass="82537">MAKKKSSASSKAQRPTSKASSRPNPPVVAITPDSAYPLFEEDVDSSVLSGLVPFPIADRSPKLPSIFEYRGQHPSHHIKCNEGRTFVYLLDSSPKGKEYAYALSESLKVLGGCLAGLQGELELFLGDAFLGRPIDKGGDPAFDCLQVLVGILLDKNLTPHLVNLLEHQDGWTHADIAEGIRELEVAREDVLGSRADRVSTGKTAFELDPRAKPMKNGPQCFPLNNMVQQAHQVESLPAALKTVDNTPDAHQIRAHNFVMAVTKLNTIAWDLQGPPSALSAAEAYHDMINGPSLGHMRNFSSASQQMNVANAQRPTDGANSAFGEQQGHFGATHLDLNNASNGWSCGHSLGDTSIRPGCEPGRFHIVGLGIFVQLHYRLQVWFTGLLRHGGTPPLVPNQYPLAGWEKRVFVISYPASGILSGEARHAFASIPYQKTPLYLPPEYTRWILRQLPPESGIQVNANKFIRSVSYLKEDSGSRVHPDDWALAPDSDVQHPFSERHKAVQDAYLKTENDRLIAGIPVMTGNPYSNWDVTAVDYGHRTSNSRGVKHKDQSQQSAGRSKPKLSGPRTKVIMEAHSTWLVPDVLSYDESAVESAQASGSGSGYRGDATTAGVGVQVRPIRSNRLANHYSKHVEGGNRGVEEGGDRDDEGDENEDVEDEDEDEGKGEGEGEDVDEYEDEDEDEDESSEGGDDNEGRKGSGNNDDAEYNGSNHVKLYGLAWMALRMPITRRTMAMRATRGRASWMTDLPMNKTYL</sequence>
<dbReference type="EMBL" id="MU274977">
    <property type="protein sequence ID" value="KAI0083268.1"/>
    <property type="molecule type" value="Genomic_DNA"/>
</dbReference>
<evidence type="ECO:0000313" key="1">
    <source>
        <dbReference type="EMBL" id="KAI0083268.1"/>
    </source>
</evidence>
<accession>A0ACB8TMN5</accession>
<dbReference type="Proteomes" id="UP001055072">
    <property type="component" value="Unassembled WGS sequence"/>
</dbReference>
<keyword evidence="2" id="KW-1185">Reference proteome</keyword>